<gene>
    <name evidence="1" type="ORF">AKJ38_03335</name>
</gene>
<comment type="caution">
    <text evidence="1">The sequence shown here is derived from an EMBL/GenBank/DDBJ whole genome shotgun (WGS) entry which is preliminary data.</text>
</comment>
<evidence type="ECO:0000313" key="2">
    <source>
        <dbReference type="Proteomes" id="UP000070414"/>
    </source>
</evidence>
<keyword evidence="2" id="KW-1185">Reference proteome</keyword>
<reference evidence="1 2" key="1">
    <citation type="journal article" date="2016" name="Sci. Rep.">
        <title>Metabolic traits of an uncultured archaeal lineage -MSBL1- from brine pools of the Red Sea.</title>
        <authorList>
            <person name="Mwirichia R."/>
            <person name="Alam I."/>
            <person name="Rashid M."/>
            <person name="Vinu M."/>
            <person name="Ba-Alawi W."/>
            <person name="Anthony Kamau A."/>
            <person name="Kamanda Ngugi D."/>
            <person name="Goker M."/>
            <person name="Klenk H.P."/>
            <person name="Bajic V."/>
            <person name="Stingl U."/>
        </authorList>
    </citation>
    <scope>NUCLEOTIDE SEQUENCE [LARGE SCALE GENOMIC DNA]</scope>
    <source>
        <strain evidence="1">SCGC-AAA259I14</strain>
    </source>
</reference>
<protein>
    <submittedName>
        <fullName evidence="1">CopG family transcriptional regulator</fullName>
    </submittedName>
</protein>
<dbReference type="AlphaFoldDB" id="A0A133UQD2"/>
<sequence length="64" mass="7300">MPDTKGTKKVQVTFTNEQWDLIKNLKGSFGDNNADVVRTIVLAWLAEKSFISEVVKEKMDSLER</sequence>
<organism evidence="1 2">
    <name type="scientific">candidate division MSBL1 archaeon SCGC-AAA259I14</name>
    <dbReference type="NCBI Taxonomy" id="1698268"/>
    <lineage>
        <taxon>Archaea</taxon>
        <taxon>Methanobacteriati</taxon>
        <taxon>Methanobacteriota</taxon>
        <taxon>candidate division MSBL1</taxon>
    </lineage>
</organism>
<dbReference type="EMBL" id="LHXS01000066">
    <property type="protein sequence ID" value="KXA96408.1"/>
    <property type="molecule type" value="Genomic_DNA"/>
</dbReference>
<accession>A0A133UQD2</accession>
<name>A0A133UQD2_9EURY</name>
<proteinExistence type="predicted"/>
<dbReference type="Proteomes" id="UP000070414">
    <property type="component" value="Unassembled WGS sequence"/>
</dbReference>
<evidence type="ECO:0000313" key="1">
    <source>
        <dbReference type="EMBL" id="KXA96408.1"/>
    </source>
</evidence>